<keyword evidence="1" id="KW-0472">Membrane</keyword>
<comment type="caution">
    <text evidence="2">The sequence shown here is derived from an EMBL/GenBank/DDBJ whole genome shotgun (WGS) entry which is preliminary data.</text>
</comment>
<reference evidence="2 3" key="1">
    <citation type="submission" date="2014-12" db="EMBL/GenBank/DDBJ databases">
        <title>Complete genome sequence of Herbaspirillum rubrisubalbicans Os38.</title>
        <authorList>
            <person name="Chen M."/>
            <person name="An Q."/>
        </authorList>
    </citation>
    <scope>NUCLEOTIDE SEQUENCE [LARGE SCALE GENOMIC DNA]</scope>
    <source>
        <strain evidence="2 3">Os38</strain>
    </source>
</reference>
<accession>A0ABX9C0L5</accession>
<dbReference type="EMBL" id="JUGD01000017">
    <property type="protein sequence ID" value="RAM63842.1"/>
    <property type="molecule type" value="Genomic_DNA"/>
</dbReference>
<keyword evidence="1" id="KW-1133">Transmembrane helix</keyword>
<dbReference type="Proteomes" id="UP000248631">
    <property type="component" value="Unassembled WGS sequence"/>
</dbReference>
<keyword evidence="1" id="KW-0812">Transmembrane</keyword>
<evidence type="ECO:0000313" key="3">
    <source>
        <dbReference type="Proteomes" id="UP000248631"/>
    </source>
</evidence>
<keyword evidence="3" id="KW-1185">Reference proteome</keyword>
<evidence type="ECO:0000256" key="1">
    <source>
        <dbReference type="SAM" id="Phobius"/>
    </source>
</evidence>
<feature type="transmembrane region" description="Helical" evidence="1">
    <location>
        <begin position="6"/>
        <end position="31"/>
    </location>
</feature>
<organism evidence="2 3">
    <name type="scientific">Herbaspirillum rubrisubalbicans</name>
    <dbReference type="NCBI Taxonomy" id="80842"/>
    <lineage>
        <taxon>Bacteria</taxon>
        <taxon>Pseudomonadati</taxon>
        <taxon>Pseudomonadota</taxon>
        <taxon>Betaproteobacteria</taxon>
        <taxon>Burkholderiales</taxon>
        <taxon>Oxalobacteraceae</taxon>
        <taxon>Herbaspirillum</taxon>
    </lineage>
</organism>
<name>A0ABX9C0L5_9BURK</name>
<gene>
    <name evidence="2" type="ORF">RB24_15250</name>
</gene>
<proteinExistence type="predicted"/>
<sequence length="122" mass="13209">MLFGAAVLWLGFIIYMILLSLVGFFLLIVFACRQGGRYPSSGQAISVPDMQKNIFPNLPNSEPSISSVAAGAAYRCAGGQTLHHFSRHPSHDQNHFGRGSLPAHLCCRCTGSHNLDPDPNRG</sequence>
<protein>
    <submittedName>
        <fullName evidence="2">Uncharacterized protein</fullName>
    </submittedName>
</protein>
<evidence type="ECO:0000313" key="2">
    <source>
        <dbReference type="EMBL" id="RAM63842.1"/>
    </source>
</evidence>